<dbReference type="Pfam" id="PF02424">
    <property type="entry name" value="ApbE"/>
    <property type="match status" value="1"/>
</dbReference>
<evidence type="ECO:0000256" key="11">
    <source>
        <dbReference type="PIRNR" id="PIRNR006268"/>
    </source>
</evidence>
<comment type="cofactor">
    <cofactor evidence="1">
        <name>Mg(2+)</name>
        <dbReference type="ChEBI" id="CHEBI:18420"/>
    </cofactor>
</comment>
<evidence type="ECO:0000256" key="12">
    <source>
        <dbReference type="SAM" id="Phobius"/>
    </source>
</evidence>
<evidence type="ECO:0000256" key="1">
    <source>
        <dbReference type="ARBA" id="ARBA00001946"/>
    </source>
</evidence>
<dbReference type="SUPFAM" id="SSF143631">
    <property type="entry name" value="ApbE-like"/>
    <property type="match status" value="1"/>
</dbReference>
<keyword evidence="12" id="KW-0812">Transmembrane</keyword>
<evidence type="ECO:0000256" key="2">
    <source>
        <dbReference type="ARBA" id="ARBA00011955"/>
    </source>
</evidence>
<dbReference type="Proteomes" id="UP000671862">
    <property type="component" value="Chromosome"/>
</dbReference>
<evidence type="ECO:0000256" key="8">
    <source>
        <dbReference type="ARBA" id="ARBA00022842"/>
    </source>
</evidence>
<keyword evidence="6 11" id="KW-0479">Metal-binding</keyword>
<evidence type="ECO:0000256" key="5">
    <source>
        <dbReference type="ARBA" id="ARBA00022679"/>
    </source>
</evidence>
<comment type="catalytic activity">
    <reaction evidence="10 11">
        <text>L-threonyl-[protein] + FAD = FMN-L-threonyl-[protein] + AMP + H(+)</text>
        <dbReference type="Rhea" id="RHEA:36847"/>
        <dbReference type="Rhea" id="RHEA-COMP:11060"/>
        <dbReference type="Rhea" id="RHEA-COMP:11061"/>
        <dbReference type="ChEBI" id="CHEBI:15378"/>
        <dbReference type="ChEBI" id="CHEBI:30013"/>
        <dbReference type="ChEBI" id="CHEBI:57692"/>
        <dbReference type="ChEBI" id="CHEBI:74257"/>
        <dbReference type="ChEBI" id="CHEBI:456215"/>
        <dbReference type="EC" id="2.7.1.180"/>
    </reaction>
</comment>
<evidence type="ECO:0000256" key="3">
    <source>
        <dbReference type="ARBA" id="ARBA00016337"/>
    </source>
</evidence>
<protein>
    <recommendedName>
        <fullName evidence="3 11">FAD:protein FMN transferase</fullName>
        <ecNumber evidence="2 11">2.7.1.180</ecNumber>
    </recommendedName>
    <alternativeName>
        <fullName evidence="9 11">Flavin transferase</fullName>
    </alternativeName>
</protein>
<dbReference type="PIRSF" id="PIRSF006268">
    <property type="entry name" value="ApbE"/>
    <property type="match status" value="1"/>
</dbReference>
<keyword evidence="12" id="KW-0472">Membrane</keyword>
<comment type="similarity">
    <text evidence="11">Belongs to the ApbE family.</text>
</comment>
<evidence type="ECO:0000256" key="4">
    <source>
        <dbReference type="ARBA" id="ARBA00022630"/>
    </source>
</evidence>
<keyword evidence="8 11" id="KW-0460">Magnesium</keyword>
<dbReference type="RefSeq" id="WP_207565961.1">
    <property type="nucleotide sequence ID" value="NZ_CP071446.1"/>
</dbReference>
<dbReference type="Gene3D" id="3.10.520.10">
    <property type="entry name" value="ApbE-like domains"/>
    <property type="match status" value="1"/>
</dbReference>
<dbReference type="EMBL" id="CP071446">
    <property type="protein sequence ID" value="QTA37236.1"/>
    <property type="molecule type" value="Genomic_DNA"/>
</dbReference>
<evidence type="ECO:0000256" key="7">
    <source>
        <dbReference type="ARBA" id="ARBA00022827"/>
    </source>
</evidence>
<dbReference type="InterPro" id="IPR024932">
    <property type="entry name" value="ApbE"/>
</dbReference>
<sequence>MRQKYSDSIVRLTRFSLIALVAIILVIAGIIMVMFFRNPKMYSDFETFSLGTYVHLKISTKANPSIIAREIFAEMDRITDKFNPYKEGSVLYNLNHSNDWFEVDDETFALIDLALRYAKISEGTFDPALGRLISLWGFSDFTEKKAEGTDFLIPDEEELEKALGMSGYKKIELDYNRRAVKTNGAWIDLGGIAKGYALERAYQIAKSADPKTTGFIEAGGDIRILGPKFGNDYWIIGIRNPRGDANESIDYIYVKSGAIATSGDYERFFIKDGVRYHHIINPKSGKPAKYAISATVISDDAIKADAFSTAAFVLGTKDWIFTRTVFPKNNTEVFLVAPNKAIYKTDGFERYEKVY</sequence>
<evidence type="ECO:0000313" key="14">
    <source>
        <dbReference type="Proteomes" id="UP000671862"/>
    </source>
</evidence>
<evidence type="ECO:0000256" key="10">
    <source>
        <dbReference type="ARBA" id="ARBA00048540"/>
    </source>
</evidence>
<keyword evidence="12" id="KW-1133">Transmembrane helix</keyword>
<evidence type="ECO:0000256" key="6">
    <source>
        <dbReference type="ARBA" id="ARBA00022723"/>
    </source>
</evidence>
<keyword evidence="7 11" id="KW-0274">FAD</keyword>
<proteinExistence type="inferred from homology"/>
<keyword evidence="4 11" id="KW-0285">Flavoprotein</keyword>
<keyword evidence="14" id="KW-1185">Reference proteome</keyword>
<organism evidence="13 14">
    <name type="scientific">Thermosipho ferrireducens</name>
    <dbReference type="NCBI Taxonomy" id="2571116"/>
    <lineage>
        <taxon>Bacteria</taxon>
        <taxon>Thermotogati</taxon>
        <taxon>Thermotogota</taxon>
        <taxon>Thermotogae</taxon>
        <taxon>Thermotogales</taxon>
        <taxon>Fervidobacteriaceae</taxon>
        <taxon>Thermosipho</taxon>
    </lineage>
</organism>
<dbReference type="PANTHER" id="PTHR30040">
    <property type="entry name" value="THIAMINE BIOSYNTHESIS LIPOPROTEIN APBE"/>
    <property type="match status" value="1"/>
</dbReference>
<dbReference type="PANTHER" id="PTHR30040:SF2">
    <property type="entry name" value="FAD:PROTEIN FMN TRANSFERASE"/>
    <property type="match status" value="1"/>
</dbReference>
<dbReference type="InterPro" id="IPR003374">
    <property type="entry name" value="ApbE-like_sf"/>
</dbReference>
<dbReference type="GO" id="GO:0016740">
    <property type="term" value="F:transferase activity"/>
    <property type="evidence" value="ECO:0007669"/>
    <property type="project" value="UniProtKB-KW"/>
</dbReference>
<evidence type="ECO:0000313" key="13">
    <source>
        <dbReference type="EMBL" id="QTA37236.1"/>
    </source>
</evidence>
<reference evidence="13 14" key="1">
    <citation type="submission" date="2021-03" db="EMBL/GenBank/DDBJ databases">
        <title>Thermosipho ferrireducens sp.nov., an anaerobic thermophilic iron-reducing bacterium isolated from a deep-sea hydrothermal sulfide deposits.</title>
        <authorList>
            <person name="Zeng X."/>
            <person name="Chen Y."/>
            <person name="Shao Z."/>
        </authorList>
    </citation>
    <scope>NUCLEOTIDE SEQUENCE [LARGE SCALE GENOMIC DNA]</scope>
    <source>
        <strain evidence="13 14">JL129W03</strain>
    </source>
</reference>
<name>A0ABX7S5Z7_9BACT</name>
<keyword evidence="5 11" id="KW-0808">Transferase</keyword>
<feature type="transmembrane region" description="Helical" evidence="12">
    <location>
        <begin position="12"/>
        <end position="36"/>
    </location>
</feature>
<dbReference type="EC" id="2.7.1.180" evidence="2 11"/>
<accession>A0ABX7S5Z7</accession>
<evidence type="ECO:0000256" key="9">
    <source>
        <dbReference type="ARBA" id="ARBA00031306"/>
    </source>
</evidence>
<gene>
    <name evidence="13" type="ORF">JYK00_05690</name>
</gene>